<protein>
    <recommendedName>
        <fullName evidence="3">DUF1569 domain-containing protein</fullName>
    </recommendedName>
</protein>
<dbReference type="AlphaFoldDB" id="A0A1H7MKA2"/>
<gene>
    <name evidence="1" type="ORF">SAMN05661044_02032</name>
</gene>
<dbReference type="Pfam" id="PF07606">
    <property type="entry name" value="DUF1569"/>
    <property type="match status" value="1"/>
</dbReference>
<accession>A0A1H7MKA2</accession>
<evidence type="ECO:0000313" key="1">
    <source>
        <dbReference type="EMBL" id="SEL11318.1"/>
    </source>
</evidence>
<dbReference type="STRING" id="407022.SAMN05661044_02032"/>
<proteinExistence type="predicted"/>
<dbReference type="Proteomes" id="UP000199421">
    <property type="component" value="Unassembled WGS sequence"/>
</dbReference>
<evidence type="ECO:0000313" key="2">
    <source>
        <dbReference type="Proteomes" id="UP000199421"/>
    </source>
</evidence>
<dbReference type="RefSeq" id="WP_202907779.1">
    <property type="nucleotide sequence ID" value="NZ_FOAF01000001.1"/>
</dbReference>
<dbReference type="InterPro" id="IPR011463">
    <property type="entry name" value="DUF1569"/>
</dbReference>
<reference evidence="2" key="1">
    <citation type="submission" date="2016-10" db="EMBL/GenBank/DDBJ databases">
        <authorList>
            <person name="Varghese N."/>
            <person name="Submissions S."/>
        </authorList>
    </citation>
    <scope>NUCLEOTIDE SEQUENCE [LARGE SCALE GENOMIC DNA]</scope>
    <source>
        <strain evidence="2">DSM 18733</strain>
    </source>
</reference>
<name>A0A1H7MKA2_OLID1</name>
<sequence>MNLKSVFQEETRRELINRINSLSSDNNALWGKMNSYQMTKHCTIWDEWIQGKNSPVYKQDFLGKLFGKMALKSNTKDDKPMSKGMPAGKFAVKEKEGDIENQKHIWVSLIANYEYYENPNFIHDFFGRMTRDQIGIFVYKHADHHLRQFGL</sequence>
<evidence type="ECO:0008006" key="3">
    <source>
        <dbReference type="Google" id="ProtNLM"/>
    </source>
</evidence>
<dbReference type="EMBL" id="FOAF01000001">
    <property type="protein sequence ID" value="SEL11318.1"/>
    <property type="molecule type" value="Genomic_DNA"/>
</dbReference>
<keyword evidence="2" id="KW-1185">Reference proteome</keyword>
<organism evidence="1 2">
    <name type="scientific">Olivibacter domesticus</name>
    <name type="common">Pseudosphingobacterium domesticum</name>
    <dbReference type="NCBI Taxonomy" id="407022"/>
    <lineage>
        <taxon>Bacteria</taxon>
        <taxon>Pseudomonadati</taxon>
        <taxon>Bacteroidota</taxon>
        <taxon>Sphingobacteriia</taxon>
        <taxon>Sphingobacteriales</taxon>
        <taxon>Sphingobacteriaceae</taxon>
        <taxon>Olivibacter</taxon>
    </lineage>
</organism>